<keyword evidence="4" id="KW-0067">ATP-binding</keyword>
<accession>A0A382F7K7</accession>
<evidence type="ECO:0000313" key="7">
    <source>
        <dbReference type="EMBL" id="SVB58067.1"/>
    </source>
</evidence>
<dbReference type="SUPFAM" id="SSF52540">
    <property type="entry name" value="P-loop containing nucleoside triphosphate hydrolases"/>
    <property type="match status" value="1"/>
</dbReference>
<evidence type="ECO:0000259" key="5">
    <source>
        <dbReference type="PROSITE" id="PS51192"/>
    </source>
</evidence>
<evidence type="ECO:0000256" key="4">
    <source>
        <dbReference type="ARBA" id="ARBA00022840"/>
    </source>
</evidence>
<reference evidence="7" key="1">
    <citation type="submission" date="2018-05" db="EMBL/GenBank/DDBJ databases">
        <authorList>
            <person name="Lanie J.A."/>
            <person name="Ng W.-L."/>
            <person name="Kazmierczak K.M."/>
            <person name="Andrzejewski T.M."/>
            <person name="Davidsen T.M."/>
            <person name="Wayne K.J."/>
            <person name="Tettelin H."/>
            <person name="Glass J.I."/>
            <person name="Rusch D."/>
            <person name="Podicherti R."/>
            <person name="Tsui H.-C.T."/>
            <person name="Winkler M.E."/>
        </authorList>
    </citation>
    <scope>NUCLEOTIDE SEQUENCE</scope>
</reference>
<keyword evidence="1" id="KW-0547">Nucleotide-binding</keyword>
<dbReference type="InterPro" id="IPR044742">
    <property type="entry name" value="DEAD/DEAH_RhlB"/>
</dbReference>
<dbReference type="CDD" id="cd00268">
    <property type="entry name" value="DEADc"/>
    <property type="match status" value="1"/>
</dbReference>
<feature type="non-terminal residue" evidence="7">
    <location>
        <position position="200"/>
    </location>
</feature>
<dbReference type="EMBL" id="UINC01048033">
    <property type="protein sequence ID" value="SVB58067.1"/>
    <property type="molecule type" value="Genomic_DNA"/>
</dbReference>
<dbReference type="GO" id="GO:0005829">
    <property type="term" value="C:cytosol"/>
    <property type="evidence" value="ECO:0007669"/>
    <property type="project" value="TreeGrafter"/>
</dbReference>
<keyword evidence="3" id="KW-0347">Helicase</keyword>
<dbReference type="InterPro" id="IPR050079">
    <property type="entry name" value="DEAD_box_RNA_helicase"/>
</dbReference>
<dbReference type="InterPro" id="IPR027417">
    <property type="entry name" value="P-loop_NTPase"/>
</dbReference>
<proteinExistence type="predicted"/>
<feature type="domain" description="Helicase ATP-binding" evidence="5">
    <location>
        <begin position="41"/>
        <end position="200"/>
    </location>
</feature>
<evidence type="ECO:0008006" key="8">
    <source>
        <dbReference type="Google" id="ProtNLM"/>
    </source>
</evidence>
<dbReference type="SMART" id="SM00487">
    <property type="entry name" value="DEXDc"/>
    <property type="match status" value="1"/>
</dbReference>
<dbReference type="InterPro" id="IPR014001">
    <property type="entry name" value="Helicase_ATP-bd"/>
</dbReference>
<dbReference type="PROSITE" id="PS51195">
    <property type="entry name" value="Q_MOTIF"/>
    <property type="match status" value="1"/>
</dbReference>
<dbReference type="AlphaFoldDB" id="A0A382F7K7"/>
<dbReference type="Gene3D" id="3.40.50.300">
    <property type="entry name" value="P-loop containing nucleotide triphosphate hydrolases"/>
    <property type="match status" value="1"/>
</dbReference>
<dbReference type="Pfam" id="PF00270">
    <property type="entry name" value="DEAD"/>
    <property type="match status" value="1"/>
</dbReference>
<dbReference type="GO" id="GO:0003676">
    <property type="term" value="F:nucleic acid binding"/>
    <property type="evidence" value="ECO:0007669"/>
    <property type="project" value="InterPro"/>
</dbReference>
<sequence>MSATNALSTVRFSDWDLSSNIANAISSKGWDFVTPIQADSIPLARAGKDIVGQARTGSGKTVAFGIPLIENSQPTGQTQALVLRPTRELATQVSEELQWLQGDKGLKFVTVYGGTDLEKQAKVLDAGCDIIVGTPGRVIDMSKRGHIDLEHITHFALDEADRMLDMGFFPDILWCLERLTSRKQTLLFSATFPQEVLEAA</sequence>
<evidence type="ECO:0000256" key="3">
    <source>
        <dbReference type="ARBA" id="ARBA00022806"/>
    </source>
</evidence>
<dbReference type="InterPro" id="IPR014014">
    <property type="entry name" value="RNA_helicase_DEAD_Q_motif"/>
</dbReference>
<gene>
    <name evidence="7" type="ORF">METZ01_LOCUS210921</name>
</gene>
<evidence type="ECO:0000256" key="2">
    <source>
        <dbReference type="ARBA" id="ARBA00022801"/>
    </source>
</evidence>
<dbReference type="PANTHER" id="PTHR47959:SF13">
    <property type="entry name" value="ATP-DEPENDENT RNA HELICASE RHLE"/>
    <property type="match status" value="1"/>
</dbReference>
<dbReference type="GO" id="GO:0005524">
    <property type="term" value="F:ATP binding"/>
    <property type="evidence" value="ECO:0007669"/>
    <property type="project" value="UniProtKB-KW"/>
</dbReference>
<dbReference type="GO" id="GO:0016787">
    <property type="term" value="F:hydrolase activity"/>
    <property type="evidence" value="ECO:0007669"/>
    <property type="project" value="UniProtKB-KW"/>
</dbReference>
<dbReference type="PANTHER" id="PTHR47959">
    <property type="entry name" value="ATP-DEPENDENT RNA HELICASE RHLE-RELATED"/>
    <property type="match status" value="1"/>
</dbReference>
<protein>
    <recommendedName>
        <fullName evidence="8">Helicase ATP-binding domain-containing protein</fullName>
    </recommendedName>
</protein>
<dbReference type="PROSITE" id="PS51192">
    <property type="entry name" value="HELICASE_ATP_BIND_1"/>
    <property type="match status" value="1"/>
</dbReference>
<name>A0A382F7K7_9ZZZZ</name>
<evidence type="ECO:0000256" key="1">
    <source>
        <dbReference type="ARBA" id="ARBA00022741"/>
    </source>
</evidence>
<organism evidence="7">
    <name type="scientific">marine metagenome</name>
    <dbReference type="NCBI Taxonomy" id="408172"/>
    <lineage>
        <taxon>unclassified sequences</taxon>
        <taxon>metagenomes</taxon>
        <taxon>ecological metagenomes</taxon>
    </lineage>
</organism>
<feature type="domain" description="DEAD-box RNA helicase Q" evidence="6">
    <location>
        <begin position="10"/>
        <end position="38"/>
    </location>
</feature>
<dbReference type="GO" id="GO:0003724">
    <property type="term" value="F:RNA helicase activity"/>
    <property type="evidence" value="ECO:0007669"/>
    <property type="project" value="InterPro"/>
</dbReference>
<evidence type="ECO:0000259" key="6">
    <source>
        <dbReference type="PROSITE" id="PS51195"/>
    </source>
</evidence>
<dbReference type="InterPro" id="IPR011545">
    <property type="entry name" value="DEAD/DEAH_box_helicase_dom"/>
</dbReference>
<keyword evidence="2" id="KW-0378">Hydrolase</keyword>